<evidence type="ECO:0000313" key="2">
    <source>
        <dbReference type="EMBL" id="NNM47706.1"/>
    </source>
</evidence>
<dbReference type="InterPro" id="IPR051466">
    <property type="entry name" value="D-amino_acid_metab_enzyme"/>
</dbReference>
<proteinExistence type="predicted"/>
<protein>
    <submittedName>
        <fullName evidence="2">Amino acid deaminase</fullName>
    </submittedName>
</protein>
<evidence type="ECO:0000259" key="1">
    <source>
        <dbReference type="SMART" id="SM01119"/>
    </source>
</evidence>
<evidence type="ECO:0000313" key="3">
    <source>
        <dbReference type="Proteomes" id="UP000588586"/>
    </source>
</evidence>
<gene>
    <name evidence="2" type="ORF">HJG52_17070</name>
</gene>
<dbReference type="PANTHER" id="PTHR28004">
    <property type="entry name" value="ZGC:162816-RELATED"/>
    <property type="match status" value="1"/>
</dbReference>
<dbReference type="RefSeq" id="WP_171244816.1">
    <property type="nucleotide sequence ID" value="NZ_JABEPQ010000004.1"/>
</dbReference>
<dbReference type="InterPro" id="IPR026956">
    <property type="entry name" value="D-ser_dehydrat-like_dom"/>
</dbReference>
<dbReference type="AlphaFoldDB" id="A0A849HD89"/>
<dbReference type="PANTHER" id="PTHR28004:SF8">
    <property type="entry name" value="D-SERINE DEAMINASE"/>
    <property type="match status" value="1"/>
</dbReference>
<comment type="caution">
    <text evidence="2">The sequence shown here is derived from an EMBL/GenBank/DDBJ whole genome shotgun (WGS) entry which is preliminary data.</text>
</comment>
<dbReference type="EMBL" id="JABEPQ010000004">
    <property type="protein sequence ID" value="NNM47706.1"/>
    <property type="molecule type" value="Genomic_DNA"/>
</dbReference>
<dbReference type="InterPro" id="IPR042208">
    <property type="entry name" value="D-ser_dehydrat-like_sf"/>
</dbReference>
<dbReference type="CDD" id="cd06818">
    <property type="entry name" value="PLPDE_III_cryptic_DSD"/>
    <property type="match status" value="1"/>
</dbReference>
<dbReference type="Pfam" id="PF14031">
    <property type="entry name" value="D-ser_dehydrat"/>
    <property type="match status" value="1"/>
</dbReference>
<name>A0A849HD89_9MICO</name>
<organism evidence="2 3">
    <name type="scientific">Knoellia koreensis</name>
    <dbReference type="NCBI Taxonomy" id="2730921"/>
    <lineage>
        <taxon>Bacteria</taxon>
        <taxon>Bacillati</taxon>
        <taxon>Actinomycetota</taxon>
        <taxon>Actinomycetes</taxon>
        <taxon>Micrococcales</taxon>
        <taxon>Intrasporangiaceae</taxon>
        <taxon>Knoellia</taxon>
    </lineage>
</organism>
<reference evidence="2 3" key="1">
    <citation type="submission" date="2020-04" db="EMBL/GenBank/DDBJ databases">
        <title>Knoellia sp. isolate from air conditioner.</title>
        <authorList>
            <person name="Chea S."/>
            <person name="Kim D.-U."/>
        </authorList>
    </citation>
    <scope>NUCLEOTIDE SEQUENCE [LARGE SCALE GENOMIC DNA]</scope>
    <source>
        <strain evidence="2 3">DB2414S</strain>
    </source>
</reference>
<dbReference type="InterPro" id="IPR029066">
    <property type="entry name" value="PLP-binding_barrel"/>
</dbReference>
<dbReference type="Gene3D" id="2.40.37.20">
    <property type="entry name" value="D-serine dehydratase-like domain"/>
    <property type="match status" value="1"/>
</dbReference>
<dbReference type="Gene3D" id="3.20.20.10">
    <property type="entry name" value="Alanine racemase"/>
    <property type="match status" value="1"/>
</dbReference>
<accession>A0A849HD89</accession>
<dbReference type="SMART" id="SM01119">
    <property type="entry name" value="D-ser_dehydrat"/>
    <property type="match status" value="1"/>
</dbReference>
<keyword evidence="3" id="KW-1185">Reference proteome</keyword>
<dbReference type="SUPFAM" id="SSF51419">
    <property type="entry name" value="PLP-binding barrel"/>
    <property type="match status" value="1"/>
</dbReference>
<dbReference type="Proteomes" id="UP000588586">
    <property type="component" value="Unassembled WGS sequence"/>
</dbReference>
<sequence length="425" mass="46240">MNLDDIESEVLDFRYKGVPLGESLPLRELGSRGWNVARGDLSLPVTTLRAEALTHNIETMAEYCRRRGVSLAPHGKTTMSPQLFQRQLDAGAWGITAGTPGQVQVMRRFGVQRVFLANELVERQALEWVAAELSQDEDFDFYCLVDSVDTVAAMDEVLHDRLGSRRLNVLVELGLAGGRTGTRSVSEALAVSGAVVDASTLRLAGVETFEGLAASSASPDDIAAVDRLLGSVRDVVQQILEQRAPSPTEEFLVTAGGSVFFDRVVEILGSWPDQPQVRVVLRSGCYVSHDHGRYQRLSPLDGRRAPSEDLCLENALEAWGVVLSRPEPTQVIVGSGKRDLPYDVELPIPLRVHRADGEVFDLTGASVTKLMDQHAFLTVPESVSLEPGDIVAFGLSHPCAAFDRAPLIPLIDEDLTVTGGVLTYF</sequence>
<feature type="domain" description="D-serine dehydratase-like" evidence="1">
    <location>
        <begin position="315"/>
        <end position="412"/>
    </location>
</feature>